<reference evidence="1" key="1">
    <citation type="journal article" date="2019" name="Sci. Rep.">
        <title>Draft genome of Tanacetum cinerariifolium, the natural source of mosquito coil.</title>
        <authorList>
            <person name="Yamashiro T."/>
            <person name="Shiraishi A."/>
            <person name="Satake H."/>
            <person name="Nakayama K."/>
        </authorList>
    </citation>
    <scope>NUCLEOTIDE SEQUENCE</scope>
</reference>
<dbReference type="PANTHER" id="PTHR33116">
    <property type="entry name" value="REVERSE TRANSCRIPTASE ZINC-BINDING DOMAIN-CONTAINING PROTEIN-RELATED-RELATED"/>
    <property type="match status" value="1"/>
</dbReference>
<comment type="caution">
    <text evidence="1">The sequence shown here is derived from an EMBL/GenBank/DDBJ whole genome shotgun (WGS) entry which is preliminary data.</text>
</comment>
<sequence length="66" mass="7436">AMDEFCLSFGLRPSMAKSIVYFGNVSNEVKEEIKTVMPFCKGTLHVKYLGIPLNSNRISRSDYKSS</sequence>
<gene>
    <name evidence="1" type="ORF">Tci_872538</name>
</gene>
<dbReference type="PANTHER" id="PTHR33116:SF76">
    <property type="entry name" value="DUF4283 DOMAIN-CONTAINING PROTEIN"/>
    <property type="match status" value="1"/>
</dbReference>
<keyword evidence="1" id="KW-0695">RNA-directed DNA polymerase</keyword>
<name>A0A699SUD7_TANCI</name>
<evidence type="ECO:0000313" key="1">
    <source>
        <dbReference type="EMBL" id="GFD00569.1"/>
    </source>
</evidence>
<feature type="non-terminal residue" evidence="1">
    <location>
        <position position="1"/>
    </location>
</feature>
<dbReference type="EMBL" id="BKCJ011185667">
    <property type="protein sequence ID" value="GFD00569.1"/>
    <property type="molecule type" value="Genomic_DNA"/>
</dbReference>
<proteinExistence type="predicted"/>
<dbReference type="AlphaFoldDB" id="A0A699SUD7"/>
<accession>A0A699SUD7</accession>
<dbReference type="GO" id="GO:0003964">
    <property type="term" value="F:RNA-directed DNA polymerase activity"/>
    <property type="evidence" value="ECO:0007669"/>
    <property type="project" value="UniProtKB-KW"/>
</dbReference>
<protein>
    <submittedName>
        <fullName evidence="1">Putative reverse transcriptase domain, reverse transcriptase zinc-binding domain protein</fullName>
    </submittedName>
</protein>
<keyword evidence="1" id="KW-0808">Transferase</keyword>
<organism evidence="1">
    <name type="scientific">Tanacetum cinerariifolium</name>
    <name type="common">Dalmatian daisy</name>
    <name type="synonym">Chrysanthemum cinerariifolium</name>
    <dbReference type="NCBI Taxonomy" id="118510"/>
    <lineage>
        <taxon>Eukaryota</taxon>
        <taxon>Viridiplantae</taxon>
        <taxon>Streptophyta</taxon>
        <taxon>Embryophyta</taxon>
        <taxon>Tracheophyta</taxon>
        <taxon>Spermatophyta</taxon>
        <taxon>Magnoliopsida</taxon>
        <taxon>eudicotyledons</taxon>
        <taxon>Gunneridae</taxon>
        <taxon>Pentapetalae</taxon>
        <taxon>asterids</taxon>
        <taxon>campanulids</taxon>
        <taxon>Asterales</taxon>
        <taxon>Asteraceae</taxon>
        <taxon>Asteroideae</taxon>
        <taxon>Anthemideae</taxon>
        <taxon>Anthemidinae</taxon>
        <taxon>Tanacetum</taxon>
    </lineage>
</organism>
<keyword evidence="1" id="KW-0548">Nucleotidyltransferase</keyword>